<evidence type="ECO:0000313" key="2">
    <source>
        <dbReference type="Proteomes" id="UP000886501"/>
    </source>
</evidence>
<gene>
    <name evidence="1" type="ORF">BDM02DRAFT_3140374</name>
</gene>
<organism evidence="1 2">
    <name type="scientific">Thelephora ganbajun</name>
    <name type="common">Ganba fungus</name>
    <dbReference type="NCBI Taxonomy" id="370292"/>
    <lineage>
        <taxon>Eukaryota</taxon>
        <taxon>Fungi</taxon>
        <taxon>Dikarya</taxon>
        <taxon>Basidiomycota</taxon>
        <taxon>Agaricomycotina</taxon>
        <taxon>Agaricomycetes</taxon>
        <taxon>Thelephorales</taxon>
        <taxon>Thelephoraceae</taxon>
        <taxon>Thelephora</taxon>
    </lineage>
</organism>
<evidence type="ECO:0000313" key="1">
    <source>
        <dbReference type="EMBL" id="KAF9650775.1"/>
    </source>
</evidence>
<protein>
    <submittedName>
        <fullName evidence="1">Uncharacterized protein</fullName>
    </submittedName>
</protein>
<proteinExistence type="predicted"/>
<name>A0ACB6ZMZ2_THEGA</name>
<reference evidence="1" key="2">
    <citation type="journal article" date="2020" name="Nat. Commun.">
        <title>Large-scale genome sequencing of mycorrhizal fungi provides insights into the early evolution of symbiotic traits.</title>
        <authorList>
            <person name="Miyauchi S."/>
            <person name="Kiss E."/>
            <person name="Kuo A."/>
            <person name="Drula E."/>
            <person name="Kohler A."/>
            <person name="Sanchez-Garcia M."/>
            <person name="Morin E."/>
            <person name="Andreopoulos B."/>
            <person name="Barry K.W."/>
            <person name="Bonito G."/>
            <person name="Buee M."/>
            <person name="Carver A."/>
            <person name="Chen C."/>
            <person name="Cichocki N."/>
            <person name="Clum A."/>
            <person name="Culley D."/>
            <person name="Crous P.W."/>
            <person name="Fauchery L."/>
            <person name="Girlanda M."/>
            <person name="Hayes R.D."/>
            <person name="Keri Z."/>
            <person name="LaButti K."/>
            <person name="Lipzen A."/>
            <person name="Lombard V."/>
            <person name="Magnuson J."/>
            <person name="Maillard F."/>
            <person name="Murat C."/>
            <person name="Nolan M."/>
            <person name="Ohm R.A."/>
            <person name="Pangilinan J."/>
            <person name="Pereira M.F."/>
            <person name="Perotto S."/>
            <person name="Peter M."/>
            <person name="Pfister S."/>
            <person name="Riley R."/>
            <person name="Sitrit Y."/>
            <person name="Stielow J.B."/>
            <person name="Szollosi G."/>
            <person name="Zifcakova L."/>
            <person name="Stursova M."/>
            <person name="Spatafora J.W."/>
            <person name="Tedersoo L."/>
            <person name="Vaario L.M."/>
            <person name="Yamada A."/>
            <person name="Yan M."/>
            <person name="Wang P."/>
            <person name="Xu J."/>
            <person name="Bruns T."/>
            <person name="Baldrian P."/>
            <person name="Vilgalys R."/>
            <person name="Dunand C."/>
            <person name="Henrissat B."/>
            <person name="Grigoriev I.V."/>
            <person name="Hibbett D."/>
            <person name="Nagy L.G."/>
            <person name="Martin F.M."/>
        </authorList>
    </citation>
    <scope>NUCLEOTIDE SEQUENCE</scope>
    <source>
        <strain evidence="1">P2</strain>
    </source>
</reference>
<accession>A0ACB6ZMZ2</accession>
<keyword evidence="2" id="KW-1185">Reference proteome</keyword>
<comment type="caution">
    <text evidence="1">The sequence shown here is derived from an EMBL/GenBank/DDBJ whole genome shotgun (WGS) entry which is preliminary data.</text>
</comment>
<dbReference type="Proteomes" id="UP000886501">
    <property type="component" value="Unassembled WGS sequence"/>
</dbReference>
<sequence>MTVITKGTLWSSGHDEAVEVNQRALIDKILARYSGEFAVFRELLQNSDDAHSKAVEIRFKTGGYINRNGSNEGQAPPPLGERLPDLKTTLVYRWTFKNNGIIFRNEDWSRLKKIAEGNPDEEKIGAFGVGFYSLFSITEEPFVTSGGQWMGFYWKDGKDQLFVRRGNLPNQTNDPWTTFEMDLREPAPIPAAFDFIRFLIFSITFMVHLREVSVYFDDKRLARLTKDVGIPKRLTIPRGLRPTSPRGLMNIEGLESTPLRITAEVINWVYSSAIERPKPELSSLTEFDESNTSEPGVFSSLFELYGSGTTQQITSPSPQPAIDEVDYLKVNRSDVMLTIFTAEVGVELTQKMSAELYRLTKKNPSRALKYQLIYTGKDEYDASKTADDAQPYAIGSTFQGLRADLDGSSSARVFIGHATAQTTGLGGHMASRFIPTVERESIDFVGGNVAVWNKELLFVGGFLARAAYELEMQDLNTYWDASVAPKKPGEPLDPELWKCFHDKAGHNLQFFTFHPSTPSSIVSSEMRFAFFHCAVGGQPFPVVSSAGIKSAFDVRMPDAGLSGFLRDLPVFPEELLGSSKSMVAALQENGMLKDVTFVDVLKELRERPLSEGEMVACLQWWINTSEQGPTGINDIRRKLLGAAVLTVGSSDTGNERTISLRRIRTFMNPRNVAVPMDGPLPDHLLPMGVSRKFESTQLQESLQWRELTVLEWVQHITGRAVYTRRNEFNITKSPVWAGRVLRVLARYWSTLPNGSRLSIVKLLGRLACIPTSGGMMRPSKAYFSNAGIFHDIPVVNLPSRVKIKGNLRRVLVDMGVQEHVDLKIVFNQMTKTDDWTIPDLIRYLVSVQSTLRPAEAARLRSTPAFPKEATTQQTKDEGGILGRVPRFKVTDLYEPLDVFRSLGLPIIDWWGKNGKHKWRSSSAEAKFLFDLGLRRYPPTKVILGIAAKGEPQRTLALNYFLDNHAELYMDYTAYAHAKIAFIPAIHRDEEKLAKPLEVFLDPDWHSLGFPVLDPTLRQDAIVKLGIKEHPPTNRLVRHLRASPPTTEAQAREWFGFLTRCILDFHASELAKLSAMHIVPTPDDSPKSTGPRLLPPNQCYFKGGSNDRLHSELFALVDFGVEANRFLEACGTKGEPSVEDIALVLLKDPRRFFRLTEGKDNYLVELRNIARNSQSFSSDTLAKFKKAAILIGSRRVRKWKSDKATDPVGDGDGDLEYDLLAPNQVAIVDDMIALQQFGEDIFCAPQEDILEGFYRSLGCKQLGDLVREEYQTTQEIYGDKMAQQVRSLILERLPLFLHEHTHAITRVSLAWLNNERNFVVRTFGRVMVTRNINLTGIKSSKTIERSAIARRKGQGAIQLWLAGNMRVDMYEVATSLHRLLFDTYKVNDALLFMMLLSMDLRSLRRRGYNVDRILKQHARGSKPFFH</sequence>
<dbReference type="EMBL" id="MU117981">
    <property type="protein sequence ID" value="KAF9650775.1"/>
    <property type="molecule type" value="Genomic_DNA"/>
</dbReference>
<reference evidence="1" key="1">
    <citation type="submission" date="2019-10" db="EMBL/GenBank/DDBJ databases">
        <authorList>
            <consortium name="DOE Joint Genome Institute"/>
            <person name="Kuo A."/>
            <person name="Miyauchi S."/>
            <person name="Kiss E."/>
            <person name="Drula E."/>
            <person name="Kohler A."/>
            <person name="Sanchez-Garcia M."/>
            <person name="Andreopoulos B."/>
            <person name="Barry K.W."/>
            <person name="Bonito G."/>
            <person name="Buee M."/>
            <person name="Carver A."/>
            <person name="Chen C."/>
            <person name="Cichocki N."/>
            <person name="Clum A."/>
            <person name="Culley D."/>
            <person name="Crous P.W."/>
            <person name="Fauchery L."/>
            <person name="Girlanda M."/>
            <person name="Hayes R."/>
            <person name="Keri Z."/>
            <person name="Labutti K."/>
            <person name="Lipzen A."/>
            <person name="Lombard V."/>
            <person name="Magnuson J."/>
            <person name="Maillard F."/>
            <person name="Morin E."/>
            <person name="Murat C."/>
            <person name="Nolan M."/>
            <person name="Ohm R."/>
            <person name="Pangilinan J."/>
            <person name="Pereira M."/>
            <person name="Perotto S."/>
            <person name="Peter M."/>
            <person name="Riley R."/>
            <person name="Sitrit Y."/>
            <person name="Stielow B."/>
            <person name="Szollosi G."/>
            <person name="Zifcakova L."/>
            <person name="Stursova M."/>
            <person name="Spatafora J.W."/>
            <person name="Tedersoo L."/>
            <person name="Vaario L.-M."/>
            <person name="Yamada A."/>
            <person name="Yan M."/>
            <person name="Wang P."/>
            <person name="Xu J."/>
            <person name="Bruns T."/>
            <person name="Baldrian P."/>
            <person name="Vilgalys R."/>
            <person name="Henrissat B."/>
            <person name="Grigoriev I.V."/>
            <person name="Hibbett D."/>
            <person name="Nagy L.G."/>
            <person name="Martin F.M."/>
        </authorList>
    </citation>
    <scope>NUCLEOTIDE SEQUENCE</scope>
    <source>
        <strain evidence="1">P2</strain>
    </source>
</reference>